<dbReference type="RefSeq" id="WP_252771921.1">
    <property type="nucleotide sequence ID" value="NZ_JAMXMC010000014.1"/>
</dbReference>
<gene>
    <name evidence="2" type="ORF">M0L44_19860</name>
</gene>
<dbReference type="EMBL" id="JAMXMC010000014">
    <property type="protein sequence ID" value="MCO5978961.1"/>
    <property type="molecule type" value="Genomic_DNA"/>
</dbReference>
<dbReference type="InterPro" id="IPR001296">
    <property type="entry name" value="Glyco_trans_1"/>
</dbReference>
<dbReference type="PANTHER" id="PTHR12526:SF636">
    <property type="entry name" value="BLL3647 PROTEIN"/>
    <property type="match status" value="1"/>
</dbReference>
<dbReference type="PANTHER" id="PTHR12526">
    <property type="entry name" value="GLYCOSYLTRANSFERASE"/>
    <property type="match status" value="1"/>
</dbReference>
<evidence type="ECO:0000313" key="2">
    <source>
        <dbReference type="EMBL" id="MCO5978961.1"/>
    </source>
</evidence>
<evidence type="ECO:0000313" key="3">
    <source>
        <dbReference type="Proteomes" id="UP001204851"/>
    </source>
</evidence>
<sequence>MSAPPLVVFSPLPPRRSGIAAYTAELLPALCEGGPVTVVNEEGLTPAVAAELPDCGGALRVLSLAEYQVESQAESQAQPALRAQPHVYQIGNNADHVFVYKAFRQRPGLLVQHDFNLHYLVEDVTLVRGDAEGYRAVLQEEYGEPGNTLAMLRRAGVFSEAQKLSLPLNRHLLRQAHGVIVHNRWIHDRLPVELRDSACVVPHHYSPAVASVAGLTPAQARQRRGLPAEPFLFLSLGFITPPKQIQAALWALGQLRQRGRQFRYVIVGERNAGFDIDTHIRRHGLEDWVTVTGYAPESDFFEYIVAADALINLRHPTVGESSGTLVRALALGLPAVVHNFGPSSEYPDDVVLKVPLELGSPDALAATLDTLLTHVELREALGTRAARYIRDHCAVQHSAQAYRAWLARFPQTVR</sequence>
<protein>
    <submittedName>
        <fullName evidence="2">Glycosyltransferase</fullName>
    </submittedName>
</protein>
<dbReference type="Gene3D" id="3.40.50.2000">
    <property type="entry name" value="Glycogen Phosphorylase B"/>
    <property type="match status" value="1"/>
</dbReference>
<organism evidence="2 3">
    <name type="scientific">Ideonella oryzae</name>
    <dbReference type="NCBI Taxonomy" id="2937441"/>
    <lineage>
        <taxon>Bacteria</taxon>
        <taxon>Pseudomonadati</taxon>
        <taxon>Pseudomonadota</taxon>
        <taxon>Betaproteobacteria</taxon>
        <taxon>Burkholderiales</taxon>
        <taxon>Sphaerotilaceae</taxon>
        <taxon>Ideonella</taxon>
    </lineage>
</organism>
<feature type="domain" description="Glycosyl transferase family 1" evidence="1">
    <location>
        <begin position="220"/>
        <end position="386"/>
    </location>
</feature>
<dbReference type="SUPFAM" id="SSF53756">
    <property type="entry name" value="UDP-Glycosyltransferase/glycogen phosphorylase"/>
    <property type="match status" value="1"/>
</dbReference>
<proteinExistence type="predicted"/>
<dbReference type="Pfam" id="PF00534">
    <property type="entry name" value="Glycos_transf_1"/>
    <property type="match status" value="1"/>
</dbReference>
<name>A0ABT1BRX7_9BURK</name>
<accession>A0ABT1BRX7</accession>
<evidence type="ECO:0000259" key="1">
    <source>
        <dbReference type="Pfam" id="PF00534"/>
    </source>
</evidence>
<reference evidence="2 3" key="1">
    <citation type="submission" date="2022-06" db="EMBL/GenBank/DDBJ databases">
        <title>Ideonella sp. NS12-5 Genome sequencing and assembly.</title>
        <authorList>
            <person name="Jung Y."/>
        </authorList>
    </citation>
    <scope>NUCLEOTIDE SEQUENCE [LARGE SCALE GENOMIC DNA]</scope>
    <source>
        <strain evidence="2 3">NS12-5</strain>
    </source>
</reference>
<keyword evidence="3" id="KW-1185">Reference proteome</keyword>
<dbReference type="Proteomes" id="UP001204851">
    <property type="component" value="Unassembled WGS sequence"/>
</dbReference>
<dbReference type="CDD" id="cd03801">
    <property type="entry name" value="GT4_PimA-like"/>
    <property type="match status" value="1"/>
</dbReference>
<comment type="caution">
    <text evidence="2">The sequence shown here is derived from an EMBL/GenBank/DDBJ whole genome shotgun (WGS) entry which is preliminary data.</text>
</comment>